<evidence type="ECO:0000313" key="1">
    <source>
        <dbReference type="EMBL" id="MPN17474.1"/>
    </source>
</evidence>
<sequence length="70" mass="7799">MKKLKSAGGRLTIDFFDNTVLSGDFITALAQSHLFKVKNKESTSSLLFFVPAEVDIIKYTAELIMIFIGK</sequence>
<proteinExistence type="predicted"/>
<dbReference type="AlphaFoldDB" id="A0A645G036"/>
<reference evidence="1" key="1">
    <citation type="submission" date="2019-08" db="EMBL/GenBank/DDBJ databases">
        <authorList>
            <person name="Kucharzyk K."/>
            <person name="Murdoch R.W."/>
            <person name="Higgins S."/>
            <person name="Loffler F."/>
        </authorList>
    </citation>
    <scope>NUCLEOTIDE SEQUENCE</scope>
</reference>
<protein>
    <submittedName>
        <fullName evidence="1">Uncharacterized protein</fullName>
    </submittedName>
</protein>
<name>A0A645G036_9ZZZZ</name>
<organism evidence="1">
    <name type="scientific">bioreactor metagenome</name>
    <dbReference type="NCBI Taxonomy" id="1076179"/>
    <lineage>
        <taxon>unclassified sequences</taxon>
        <taxon>metagenomes</taxon>
        <taxon>ecological metagenomes</taxon>
    </lineage>
</organism>
<dbReference type="EMBL" id="VSSQ01064612">
    <property type="protein sequence ID" value="MPN17474.1"/>
    <property type="molecule type" value="Genomic_DNA"/>
</dbReference>
<comment type="caution">
    <text evidence="1">The sequence shown here is derived from an EMBL/GenBank/DDBJ whole genome shotgun (WGS) entry which is preliminary data.</text>
</comment>
<accession>A0A645G036</accession>
<gene>
    <name evidence="1" type="ORF">SDC9_164827</name>
</gene>